<sequence>MIGGISRVLWQSPETLVSEQAKIHLSKKWKTKETVEGHRWPLVGLKLRN</sequence>
<reference evidence="1 2" key="1">
    <citation type="submission" date="2005-07" db="EMBL/GenBank/DDBJ databases">
        <authorList>
            <person name="Mural R.J."/>
            <person name="Li P.W."/>
            <person name="Adams M.D."/>
            <person name="Amanatides P.G."/>
            <person name="Baden-Tillson H."/>
            <person name="Barnstead M."/>
            <person name="Chin S.H."/>
            <person name="Dew I."/>
            <person name="Evans C.A."/>
            <person name="Ferriera S."/>
            <person name="Flanigan M."/>
            <person name="Fosler C."/>
            <person name="Glodek A."/>
            <person name="Gu Z."/>
            <person name="Holt R.A."/>
            <person name="Jennings D."/>
            <person name="Kraft C.L."/>
            <person name="Lu F."/>
            <person name="Nguyen T."/>
            <person name="Nusskern D.R."/>
            <person name="Pfannkoch C.M."/>
            <person name="Sitter C."/>
            <person name="Sutton G.G."/>
            <person name="Venter J.C."/>
            <person name="Wang Z."/>
            <person name="Woodage T."/>
            <person name="Zheng X.H."/>
            <person name="Zhong F."/>
        </authorList>
    </citation>
    <scope>NUCLEOTIDE SEQUENCE [LARGE SCALE GENOMIC DNA]</scope>
    <source>
        <strain>BN</strain>
        <strain evidence="2">Sprague-Dawley</strain>
    </source>
</reference>
<dbReference type="AlphaFoldDB" id="A6HFD0"/>
<accession>A6HFD0</accession>
<gene>
    <name evidence="1" type="ORF">rCG_33989</name>
</gene>
<dbReference type="Proteomes" id="UP000234681">
    <property type="component" value="Chromosome 10"/>
</dbReference>
<evidence type="ECO:0000313" key="1">
    <source>
        <dbReference type="EMBL" id="EDM04735.1"/>
    </source>
</evidence>
<evidence type="ECO:0000313" key="2">
    <source>
        <dbReference type="Proteomes" id="UP000234681"/>
    </source>
</evidence>
<dbReference type="EMBL" id="CH473948">
    <property type="protein sequence ID" value="EDM04735.1"/>
    <property type="molecule type" value="Genomic_DNA"/>
</dbReference>
<protein>
    <submittedName>
        <fullName evidence="1">RCG33989</fullName>
    </submittedName>
</protein>
<name>A6HFD0_RAT</name>
<proteinExistence type="predicted"/>
<organism evidence="1 2">
    <name type="scientific">Rattus norvegicus</name>
    <name type="common">Rat</name>
    <dbReference type="NCBI Taxonomy" id="10116"/>
    <lineage>
        <taxon>Eukaryota</taxon>
        <taxon>Metazoa</taxon>
        <taxon>Chordata</taxon>
        <taxon>Craniata</taxon>
        <taxon>Vertebrata</taxon>
        <taxon>Euteleostomi</taxon>
        <taxon>Mammalia</taxon>
        <taxon>Eutheria</taxon>
        <taxon>Euarchontoglires</taxon>
        <taxon>Glires</taxon>
        <taxon>Rodentia</taxon>
        <taxon>Myomorpha</taxon>
        <taxon>Muroidea</taxon>
        <taxon>Muridae</taxon>
        <taxon>Murinae</taxon>
        <taxon>Rattus</taxon>
    </lineage>
</organism>